<feature type="domain" description="DHFR" evidence="9">
    <location>
        <begin position="1"/>
        <end position="166"/>
    </location>
</feature>
<proteinExistence type="inferred from homology"/>
<dbReference type="InterPro" id="IPR012259">
    <property type="entry name" value="DHFR"/>
</dbReference>
<dbReference type="RefSeq" id="WP_285043590.1">
    <property type="nucleotide sequence ID" value="NZ_JASOGN010000052.1"/>
</dbReference>
<dbReference type="SUPFAM" id="SSF53597">
    <property type="entry name" value="Dihydrofolate reductase-like"/>
    <property type="match status" value="1"/>
</dbReference>
<organism evidence="10 11">
    <name type="scientific">Lactobacillus crispatus</name>
    <dbReference type="NCBI Taxonomy" id="47770"/>
    <lineage>
        <taxon>Bacteria</taxon>
        <taxon>Bacillati</taxon>
        <taxon>Bacillota</taxon>
        <taxon>Bacilli</taxon>
        <taxon>Lactobacillales</taxon>
        <taxon>Lactobacillaceae</taxon>
        <taxon>Lactobacillus</taxon>
    </lineage>
</organism>
<dbReference type="InterPro" id="IPR001796">
    <property type="entry name" value="DHFR_dom"/>
</dbReference>
<dbReference type="GO" id="GO:0050661">
    <property type="term" value="F:NADP binding"/>
    <property type="evidence" value="ECO:0007669"/>
    <property type="project" value="InterPro"/>
</dbReference>
<dbReference type="Gene3D" id="3.40.430.10">
    <property type="entry name" value="Dihydrofolate Reductase, subunit A"/>
    <property type="match status" value="1"/>
</dbReference>
<sequence length="170" mass="19737">MLSFVWAEDQQHGIGIDGHLPWHLPADLKHFKEKTIGHPIIMGRKTFASLPHLLPERKHIVLTHRQELKQKYAGNEQVKIVSTLAELNEYLRQHQTEEICAIGGVSIFRALLDQVDLLEKTEIKANFKTDTVMPAINYDDFELVSREEHHHDEKNKYDYTFLSYHTRGAS</sequence>
<dbReference type="GO" id="GO:0046452">
    <property type="term" value="P:dihydrofolate metabolic process"/>
    <property type="evidence" value="ECO:0007669"/>
    <property type="project" value="TreeGrafter"/>
</dbReference>
<dbReference type="Pfam" id="PF00186">
    <property type="entry name" value="DHFR_1"/>
    <property type="match status" value="1"/>
</dbReference>
<accession>A0AAW6XL01</accession>
<evidence type="ECO:0000256" key="6">
    <source>
        <dbReference type="ARBA" id="ARBA00023002"/>
    </source>
</evidence>
<dbReference type="EMBL" id="JASOGN010000052">
    <property type="protein sequence ID" value="MDK6503453.1"/>
    <property type="molecule type" value="Genomic_DNA"/>
</dbReference>
<dbReference type="GO" id="GO:0006730">
    <property type="term" value="P:one-carbon metabolic process"/>
    <property type="evidence" value="ECO:0007669"/>
    <property type="project" value="UniProtKB-KW"/>
</dbReference>
<evidence type="ECO:0000313" key="10">
    <source>
        <dbReference type="EMBL" id="MDK6503453.1"/>
    </source>
</evidence>
<dbReference type="InterPro" id="IPR024072">
    <property type="entry name" value="DHFR-like_dom_sf"/>
</dbReference>
<comment type="similarity">
    <text evidence="2 7 8">Belongs to the dihydrofolate reductase family.</text>
</comment>
<gene>
    <name evidence="10" type="ORF">QP235_09795</name>
</gene>
<dbReference type="PANTHER" id="PTHR48069">
    <property type="entry name" value="DIHYDROFOLATE REDUCTASE"/>
    <property type="match status" value="1"/>
</dbReference>
<dbReference type="PROSITE" id="PS00075">
    <property type="entry name" value="DHFR_1"/>
    <property type="match status" value="1"/>
</dbReference>
<evidence type="ECO:0000259" key="9">
    <source>
        <dbReference type="PROSITE" id="PS51330"/>
    </source>
</evidence>
<dbReference type="PRINTS" id="PR00070">
    <property type="entry name" value="DHFR"/>
</dbReference>
<dbReference type="EC" id="1.5.1.3" evidence="3 7"/>
<comment type="caution">
    <text evidence="10">The sequence shown here is derived from an EMBL/GenBank/DDBJ whole genome shotgun (WGS) entry which is preliminary data.</text>
</comment>
<dbReference type="GO" id="GO:0004146">
    <property type="term" value="F:dihydrofolate reductase activity"/>
    <property type="evidence" value="ECO:0007669"/>
    <property type="project" value="UniProtKB-EC"/>
</dbReference>
<comment type="function">
    <text evidence="7">Key enzyme in folate metabolism. Catalyzes an essential reaction for de novo glycine and purine synthesis, and for DNA precursor synthesis.</text>
</comment>
<dbReference type="CDD" id="cd00209">
    <property type="entry name" value="DHFR"/>
    <property type="match status" value="1"/>
</dbReference>
<dbReference type="PIRSF" id="PIRSF000194">
    <property type="entry name" value="DHFR"/>
    <property type="match status" value="1"/>
</dbReference>
<evidence type="ECO:0000256" key="5">
    <source>
        <dbReference type="ARBA" id="ARBA00022857"/>
    </source>
</evidence>
<evidence type="ECO:0000256" key="3">
    <source>
        <dbReference type="ARBA" id="ARBA00012856"/>
    </source>
</evidence>
<comment type="pathway">
    <text evidence="1 7">Cofactor biosynthesis; tetrahydrofolate biosynthesis; 5,6,7,8-tetrahydrofolate from 7,8-dihydrofolate: step 1/1.</text>
</comment>
<keyword evidence="4 7" id="KW-0554">One-carbon metabolism</keyword>
<evidence type="ECO:0000256" key="8">
    <source>
        <dbReference type="RuleBase" id="RU004474"/>
    </source>
</evidence>
<evidence type="ECO:0000256" key="2">
    <source>
        <dbReference type="ARBA" id="ARBA00009539"/>
    </source>
</evidence>
<dbReference type="GO" id="GO:0005829">
    <property type="term" value="C:cytosol"/>
    <property type="evidence" value="ECO:0007669"/>
    <property type="project" value="TreeGrafter"/>
</dbReference>
<protein>
    <recommendedName>
        <fullName evidence="3 7">Dihydrofolate reductase</fullName>
        <ecNumber evidence="3 7">1.5.1.3</ecNumber>
    </recommendedName>
</protein>
<keyword evidence="6 7" id="KW-0560">Oxidoreductase</keyword>
<keyword evidence="5 7" id="KW-0521">NADP</keyword>
<reference evidence="10" key="1">
    <citation type="submission" date="2023-05" db="EMBL/GenBank/DDBJ databases">
        <title>Cataloging the Phylogenetic Diversity of Human Bladder Bacteria.</title>
        <authorList>
            <person name="Du J."/>
        </authorList>
    </citation>
    <scope>NUCLEOTIDE SEQUENCE</scope>
    <source>
        <strain evidence="10">UMB9226</strain>
    </source>
</reference>
<comment type="catalytic activity">
    <reaction evidence="7">
        <text>(6S)-5,6,7,8-tetrahydrofolate + NADP(+) = 7,8-dihydrofolate + NADPH + H(+)</text>
        <dbReference type="Rhea" id="RHEA:15009"/>
        <dbReference type="ChEBI" id="CHEBI:15378"/>
        <dbReference type="ChEBI" id="CHEBI:57451"/>
        <dbReference type="ChEBI" id="CHEBI:57453"/>
        <dbReference type="ChEBI" id="CHEBI:57783"/>
        <dbReference type="ChEBI" id="CHEBI:58349"/>
        <dbReference type="EC" id="1.5.1.3"/>
    </reaction>
</comment>
<evidence type="ECO:0000256" key="4">
    <source>
        <dbReference type="ARBA" id="ARBA00022563"/>
    </source>
</evidence>
<dbReference type="GO" id="GO:0046655">
    <property type="term" value="P:folic acid metabolic process"/>
    <property type="evidence" value="ECO:0007669"/>
    <property type="project" value="TreeGrafter"/>
</dbReference>
<dbReference type="PROSITE" id="PS51330">
    <property type="entry name" value="DHFR_2"/>
    <property type="match status" value="1"/>
</dbReference>
<evidence type="ECO:0000313" key="11">
    <source>
        <dbReference type="Proteomes" id="UP001230300"/>
    </source>
</evidence>
<evidence type="ECO:0000256" key="1">
    <source>
        <dbReference type="ARBA" id="ARBA00004903"/>
    </source>
</evidence>
<dbReference type="PANTHER" id="PTHR48069:SF3">
    <property type="entry name" value="DIHYDROFOLATE REDUCTASE"/>
    <property type="match status" value="1"/>
</dbReference>
<dbReference type="InterPro" id="IPR017925">
    <property type="entry name" value="DHFR_CS"/>
</dbReference>
<dbReference type="AlphaFoldDB" id="A0AAW6XL01"/>
<dbReference type="GO" id="GO:0046654">
    <property type="term" value="P:tetrahydrofolate biosynthetic process"/>
    <property type="evidence" value="ECO:0007669"/>
    <property type="project" value="InterPro"/>
</dbReference>
<name>A0AAW6XL01_9LACO</name>
<evidence type="ECO:0000256" key="7">
    <source>
        <dbReference type="PIRNR" id="PIRNR000194"/>
    </source>
</evidence>
<dbReference type="Proteomes" id="UP001230300">
    <property type="component" value="Unassembled WGS sequence"/>
</dbReference>